<accession>A0A0S4TP09</accession>
<dbReference type="InterPro" id="IPR025459">
    <property type="entry name" value="DUF4279"/>
</dbReference>
<organism evidence="1">
    <name type="scientific">Ralstonia solanacearum</name>
    <name type="common">Pseudomonas solanacearum</name>
    <dbReference type="NCBI Taxonomy" id="305"/>
    <lineage>
        <taxon>Bacteria</taxon>
        <taxon>Pseudomonadati</taxon>
        <taxon>Pseudomonadota</taxon>
        <taxon>Betaproteobacteria</taxon>
        <taxon>Burkholderiales</taxon>
        <taxon>Burkholderiaceae</taxon>
        <taxon>Ralstonia</taxon>
        <taxon>Ralstonia solanacearum species complex</taxon>
    </lineage>
</organism>
<dbReference type="Pfam" id="PF14106">
    <property type="entry name" value="DUF4279"/>
    <property type="match status" value="1"/>
</dbReference>
<protein>
    <recommendedName>
        <fullName evidence="2">DUF4279 domain-containing protein</fullName>
    </recommendedName>
</protein>
<name>A0A0S4TP09_RALSL</name>
<evidence type="ECO:0008006" key="2">
    <source>
        <dbReference type="Google" id="ProtNLM"/>
    </source>
</evidence>
<gene>
    <name evidence="1" type="ORF">RUN39_v1_120003</name>
</gene>
<sequence>MAHWARSKATLRIAGDDLDPEEISRQLGCKPTISQRKGEAIVGHKTGRTRIAQFGMWRLEAAPREPEDIDGQISEILGQLSDDLQVWRTIGQRYEVDLFCGLFMKSGNDGLSLSPGSLYALGVRQIEIGFDIYGPDDEVQRSDADI</sequence>
<dbReference type="EMBL" id="LN899819">
    <property type="protein sequence ID" value="CUV11379.1"/>
    <property type="molecule type" value="Genomic_DNA"/>
</dbReference>
<evidence type="ECO:0000313" key="1">
    <source>
        <dbReference type="EMBL" id="CUV11379.1"/>
    </source>
</evidence>
<dbReference type="PATRIC" id="fig|305.106.peg.2348"/>
<reference evidence="1" key="1">
    <citation type="submission" date="2015-10" db="EMBL/GenBank/DDBJ databases">
        <authorList>
            <person name="Gilbert D.G."/>
        </authorList>
    </citation>
    <scope>NUCLEOTIDE SEQUENCE</scope>
    <source>
        <strain evidence="1">Phyl III-seqv23</strain>
    </source>
</reference>
<proteinExistence type="predicted"/>
<dbReference type="AlphaFoldDB" id="A0A0S4TP09"/>